<gene>
    <name evidence="1" type="ORF">SPELUC_LOCUS12161</name>
</gene>
<keyword evidence="2" id="KW-1185">Reference proteome</keyword>
<feature type="non-terminal residue" evidence="1">
    <location>
        <position position="1"/>
    </location>
</feature>
<protein>
    <submittedName>
        <fullName evidence="1">13886_t:CDS:1</fullName>
    </submittedName>
</protein>
<dbReference type="EMBL" id="CAJVPW010027821">
    <property type="protein sequence ID" value="CAG8716642.1"/>
    <property type="molecule type" value="Genomic_DNA"/>
</dbReference>
<evidence type="ECO:0000313" key="2">
    <source>
        <dbReference type="Proteomes" id="UP000789366"/>
    </source>
</evidence>
<proteinExistence type="predicted"/>
<name>A0ACA9PN35_9GLOM</name>
<sequence length="94" mass="10926">NISETSKKIGGRPLSDLWDKHIKKGKEISKDHYEGTCNYCLYYKYKGSSQEFKEHLANNCPNVPNNIRQIYLNKILAKHKDSREVSLKTIQSKI</sequence>
<dbReference type="Proteomes" id="UP000789366">
    <property type="component" value="Unassembled WGS sequence"/>
</dbReference>
<reference evidence="1" key="1">
    <citation type="submission" date="2021-06" db="EMBL/GenBank/DDBJ databases">
        <authorList>
            <person name="Kallberg Y."/>
            <person name="Tangrot J."/>
            <person name="Rosling A."/>
        </authorList>
    </citation>
    <scope>NUCLEOTIDE SEQUENCE</scope>
    <source>
        <strain evidence="1">28 12/20/2015</strain>
    </source>
</reference>
<organism evidence="1 2">
    <name type="scientific">Cetraspora pellucida</name>
    <dbReference type="NCBI Taxonomy" id="1433469"/>
    <lineage>
        <taxon>Eukaryota</taxon>
        <taxon>Fungi</taxon>
        <taxon>Fungi incertae sedis</taxon>
        <taxon>Mucoromycota</taxon>
        <taxon>Glomeromycotina</taxon>
        <taxon>Glomeromycetes</taxon>
        <taxon>Diversisporales</taxon>
        <taxon>Gigasporaceae</taxon>
        <taxon>Cetraspora</taxon>
    </lineage>
</organism>
<accession>A0ACA9PN35</accession>
<evidence type="ECO:0000313" key="1">
    <source>
        <dbReference type="EMBL" id="CAG8716642.1"/>
    </source>
</evidence>
<comment type="caution">
    <text evidence="1">The sequence shown here is derived from an EMBL/GenBank/DDBJ whole genome shotgun (WGS) entry which is preliminary data.</text>
</comment>